<proteinExistence type="predicted"/>
<accession>A0A2G1XF60</accession>
<name>A0A2G1XF60_STRCJ</name>
<dbReference type="OrthoDB" id="3870331at2"/>
<dbReference type="PROSITE" id="PS51257">
    <property type="entry name" value="PROKAR_LIPOPROTEIN"/>
    <property type="match status" value="1"/>
</dbReference>
<dbReference type="EMBL" id="NHZO01000151">
    <property type="protein sequence ID" value="PHQ49870.1"/>
    <property type="molecule type" value="Genomic_DNA"/>
</dbReference>
<reference evidence="2 3" key="1">
    <citation type="journal article" date="2017" name="Biochemistry">
        <title>Identification of the Biosynthetic Pathway for the Antibiotic Bicyclomycin.</title>
        <authorList>
            <person name="Patteson J."/>
            <person name="Cai W."/>
            <person name="Johnson R.A."/>
            <person name="Santa Maria K."/>
            <person name="Li B."/>
        </authorList>
    </citation>
    <scope>NUCLEOTIDE SEQUENCE [LARGE SCALE GENOMIC DNA]</scope>
    <source>
        <strain evidence="2 3">ATCC 21532</strain>
    </source>
</reference>
<evidence type="ECO:0000313" key="3">
    <source>
        <dbReference type="Proteomes" id="UP000222531"/>
    </source>
</evidence>
<organism evidence="2 3">
    <name type="scientific">Streptomyces cinnamoneus</name>
    <name type="common">Streptoverticillium cinnamoneum</name>
    <dbReference type="NCBI Taxonomy" id="53446"/>
    <lineage>
        <taxon>Bacteria</taxon>
        <taxon>Bacillati</taxon>
        <taxon>Actinomycetota</taxon>
        <taxon>Actinomycetes</taxon>
        <taxon>Kitasatosporales</taxon>
        <taxon>Streptomycetaceae</taxon>
        <taxon>Streptomyces</taxon>
        <taxon>Streptomyces cinnamoneus group</taxon>
    </lineage>
</organism>
<comment type="caution">
    <text evidence="2">The sequence shown here is derived from an EMBL/GenBank/DDBJ whole genome shotgun (WGS) entry which is preliminary data.</text>
</comment>
<sequence length="130" mass="13863">MPARRRLAVTGTALAAALAVIPLATGCDAAKKAVDCARVGVEITGNADDLQRTVSDANGTSDAADKILDTLDRDTKKLKEKTDNVDVRKVLDHLQQALTNVRDALRDDRKPDLTPLKDAAGELGKVCTRD</sequence>
<evidence type="ECO:0000256" key="1">
    <source>
        <dbReference type="SAM" id="SignalP"/>
    </source>
</evidence>
<evidence type="ECO:0000313" key="2">
    <source>
        <dbReference type="EMBL" id="PHQ49870.1"/>
    </source>
</evidence>
<feature type="chain" id="PRO_5044380911" description="Secreted protein" evidence="1">
    <location>
        <begin position="30"/>
        <end position="130"/>
    </location>
</feature>
<keyword evidence="1" id="KW-0732">Signal</keyword>
<dbReference type="Proteomes" id="UP000222531">
    <property type="component" value="Unassembled WGS sequence"/>
</dbReference>
<dbReference type="RefSeq" id="WP_099200360.1">
    <property type="nucleotide sequence ID" value="NZ_JBIRXA010000014.1"/>
</dbReference>
<feature type="signal peptide" evidence="1">
    <location>
        <begin position="1"/>
        <end position="29"/>
    </location>
</feature>
<dbReference type="AlphaFoldDB" id="A0A2G1XF60"/>
<protein>
    <recommendedName>
        <fullName evidence="4">Secreted protein</fullName>
    </recommendedName>
</protein>
<evidence type="ECO:0008006" key="4">
    <source>
        <dbReference type="Google" id="ProtNLM"/>
    </source>
</evidence>
<keyword evidence="3" id="KW-1185">Reference proteome</keyword>
<gene>
    <name evidence="2" type="ORF">BLA24_19715</name>
</gene>